<dbReference type="Pfam" id="PF00440">
    <property type="entry name" value="TetR_N"/>
    <property type="match status" value="1"/>
</dbReference>
<dbReference type="InterPro" id="IPR001647">
    <property type="entry name" value="HTH_TetR"/>
</dbReference>
<gene>
    <name evidence="4" type="ORF">SAMN02745158_00791</name>
</gene>
<evidence type="ECO:0000256" key="1">
    <source>
        <dbReference type="ARBA" id="ARBA00023125"/>
    </source>
</evidence>
<dbReference type="SUPFAM" id="SSF46689">
    <property type="entry name" value="Homeodomain-like"/>
    <property type="match status" value="1"/>
</dbReference>
<dbReference type="RefSeq" id="WP_072849162.1">
    <property type="nucleotide sequence ID" value="NZ_FQVI01000002.1"/>
</dbReference>
<reference evidence="4 5" key="1">
    <citation type="submission" date="2016-11" db="EMBL/GenBank/DDBJ databases">
        <authorList>
            <person name="Jaros S."/>
            <person name="Januszkiewicz K."/>
            <person name="Wedrychowicz H."/>
        </authorList>
    </citation>
    <scope>NUCLEOTIDE SEQUENCE [LARGE SCALE GENOMIC DNA]</scope>
    <source>
        <strain evidence="4 5">DSM 17459</strain>
    </source>
</reference>
<keyword evidence="1 2" id="KW-0238">DNA-binding</keyword>
<organism evidence="4 5">
    <name type="scientific">Lactonifactor longoviformis DSM 17459</name>
    <dbReference type="NCBI Taxonomy" id="1122155"/>
    <lineage>
        <taxon>Bacteria</taxon>
        <taxon>Bacillati</taxon>
        <taxon>Bacillota</taxon>
        <taxon>Clostridia</taxon>
        <taxon>Eubacteriales</taxon>
        <taxon>Clostridiaceae</taxon>
        <taxon>Lactonifactor</taxon>
    </lineage>
</organism>
<dbReference type="InterPro" id="IPR050624">
    <property type="entry name" value="HTH-type_Tx_Regulator"/>
</dbReference>
<dbReference type="AlphaFoldDB" id="A0A1M4U8L5"/>
<dbReference type="STRING" id="1122155.SAMN02745158_00791"/>
<dbReference type="Gene3D" id="1.10.357.10">
    <property type="entry name" value="Tetracycline Repressor, domain 2"/>
    <property type="match status" value="1"/>
</dbReference>
<dbReference type="EMBL" id="FQVI01000002">
    <property type="protein sequence ID" value="SHE53055.1"/>
    <property type="molecule type" value="Genomic_DNA"/>
</dbReference>
<sequence length="175" mass="20217">MDKRVIANQKVKDSLLNALIELAEQCNWSTISITALIKQAGVARSSFYRNFSSIEDIVDYGIVKMNQKYNQENPSPHENFCDKELMYFKFRFFKEHASLLLTFHHAQTPQTLLAAINDFVVDTYGDMPASSISKYELYYYSGAFYNMVIHWLENGAQESPEDMANEFLRIANARD</sequence>
<name>A0A1M4U8L5_9CLOT</name>
<dbReference type="OrthoDB" id="9810250at2"/>
<proteinExistence type="predicted"/>
<accession>A0A1M4U8L5</accession>
<keyword evidence="5" id="KW-1185">Reference proteome</keyword>
<protein>
    <submittedName>
        <fullName evidence="4">Transcriptional regulator, TetR family</fullName>
    </submittedName>
</protein>
<dbReference type="PROSITE" id="PS50977">
    <property type="entry name" value="HTH_TETR_2"/>
    <property type="match status" value="1"/>
</dbReference>
<feature type="DNA-binding region" description="H-T-H motif" evidence="2">
    <location>
        <begin position="32"/>
        <end position="51"/>
    </location>
</feature>
<evidence type="ECO:0000259" key="3">
    <source>
        <dbReference type="PROSITE" id="PS50977"/>
    </source>
</evidence>
<dbReference type="InterPro" id="IPR039532">
    <property type="entry name" value="TetR_C_Firmicutes"/>
</dbReference>
<dbReference type="Proteomes" id="UP000184245">
    <property type="component" value="Unassembled WGS sequence"/>
</dbReference>
<dbReference type="PANTHER" id="PTHR43479:SF11">
    <property type="entry name" value="ACREF_ENVCD OPERON REPRESSOR-RELATED"/>
    <property type="match status" value="1"/>
</dbReference>
<dbReference type="PANTHER" id="PTHR43479">
    <property type="entry name" value="ACREF/ENVCD OPERON REPRESSOR-RELATED"/>
    <property type="match status" value="1"/>
</dbReference>
<evidence type="ECO:0000313" key="5">
    <source>
        <dbReference type="Proteomes" id="UP000184245"/>
    </source>
</evidence>
<dbReference type="Pfam" id="PF14278">
    <property type="entry name" value="TetR_C_8"/>
    <property type="match status" value="1"/>
</dbReference>
<dbReference type="InterPro" id="IPR009057">
    <property type="entry name" value="Homeodomain-like_sf"/>
</dbReference>
<evidence type="ECO:0000313" key="4">
    <source>
        <dbReference type="EMBL" id="SHE53055.1"/>
    </source>
</evidence>
<dbReference type="GO" id="GO:0003677">
    <property type="term" value="F:DNA binding"/>
    <property type="evidence" value="ECO:0007669"/>
    <property type="project" value="UniProtKB-UniRule"/>
</dbReference>
<feature type="domain" description="HTH tetR-type" evidence="3">
    <location>
        <begin position="9"/>
        <end position="69"/>
    </location>
</feature>
<evidence type="ECO:0000256" key="2">
    <source>
        <dbReference type="PROSITE-ProRule" id="PRU00335"/>
    </source>
</evidence>